<dbReference type="Proteomes" id="UP000546252">
    <property type="component" value="Unassembled WGS sequence"/>
</dbReference>
<proteinExistence type="predicted"/>
<evidence type="ECO:0000256" key="1">
    <source>
        <dbReference type="SAM" id="MobiDB-lite"/>
    </source>
</evidence>
<protein>
    <submittedName>
        <fullName evidence="2">Uncharacterized protein</fullName>
    </submittedName>
</protein>
<sequence>MFPVTRERPSVAGTWNGSTQQTRTRLTVTHHGLRQAESRKDTRHYGKDYCIR</sequence>
<evidence type="ECO:0000313" key="2">
    <source>
        <dbReference type="EMBL" id="MBA8922475.1"/>
    </source>
</evidence>
<accession>A0A839FSU2</accession>
<dbReference type="EMBL" id="JACJIH010000001">
    <property type="protein sequence ID" value="MBA8922475.1"/>
    <property type="molecule type" value="Genomic_DNA"/>
</dbReference>
<comment type="caution">
    <text evidence="2">The sequence shown here is derived from an EMBL/GenBank/DDBJ whole genome shotgun (WGS) entry which is preliminary data.</text>
</comment>
<feature type="region of interest" description="Disordered" evidence="1">
    <location>
        <begin position="1"/>
        <end position="20"/>
    </location>
</feature>
<evidence type="ECO:0000313" key="3">
    <source>
        <dbReference type="Proteomes" id="UP000546252"/>
    </source>
</evidence>
<feature type="compositionally biased region" description="Basic and acidic residues" evidence="1">
    <location>
        <begin position="34"/>
        <end position="52"/>
    </location>
</feature>
<feature type="region of interest" description="Disordered" evidence="1">
    <location>
        <begin position="31"/>
        <end position="52"/>
    </location>
</feature>
<organism evidence="2 3">
    <name type="scientific">Nesterenkonia jeotgali</name>
    <dbReference type="NCBI Taxonomy" id="317018"/>
    <lineage>
        <taxon>Bacteria</taxon>
        <taxon>Bacillati</taxon>
        <taxon>Actinomycetota</taxon>
        <taxon>Actinomycetes</taxon>
        <taxon>Micrococcales</taxon>
        <taxon>Micrococcaceae</taxon>
        <taxon>Nesterenkonia</taxon>
    </lineage>
</organism>
<gene>
    <name evidence="2" type="ORF">HNR24_002408</name>
</gene>
<name>A0A839FSU2_9MICC</name>
<reference evidence="2 3" key="1">
    <citation type="submission" date="2020-08" db="EMBL/GenBank/DDBJ databases">
        <title>Sequencing the genomes of 1000 actinobacteria strains.</title>
        <authorList>
            <person name="Klenk H.-P."/>
        </authorList>
    </citation>
    <scope>NUCLEOTIDE SEQUENCE [LARGE SCALE GENOMIC DNA]</scope>
    <source>
        <strain evidence="2 3">DSM 19081</strain>
    </source>
</reference>
<dbReference type="AlphaFoldDB" id="A0A839FSU2"/>